<organism evidence="1">
    <name type="scientific">uncultured bacterium A1Q1_fos_4</name>
    <dbReference type="NCBI Taxonomy" id="1256574"/>
    <lineage>
        <taxon>Bacteria</taxon>
        <taxon>environmental samples</taxon>
    </lineage>
</organism>
<name>L7VWZ5_9BACT</name>
<reference evidence="1" key="1">
    <citation type="submission" date="2012-09" db="EMBL/GenBank/DDBJ databases">
        <title>Metagenomic Characterization of a Microbial Community in Wastewater Detects High Levels of Antibiotic Resistance.</title>
        <authorList>
            <person name="Abrams M."/>
            <person name="Caldwell A."/>
            <person name="Vandaei E."/>
            <person name="Lee W."/>
            <person name="Perrott J."/>
            <person name="Khan S.Y."/>
            <person name="Ta J."/>
            <person name="Romero D."/>
            <person name="Nguyen V."/>
            <person name="Pourmand N."/>
            <person name="Ouverney C.C."/>
        </authorList>
    </citation>
    <scope>NUCLEOTIDE SEQUENCE</scope>
</reference>
<protein>
    <submittedName>
        <fullName evidence="1">Uncharacterized protein</fullName>
    </submittedName>
</protein>
<sequence>MAMKLAEFVEIVRDIPSFENYRTATVIGCGLFRASLI</sequence>
<dbReference type="AlphaFoldDB" id="L7VWZ5"/>
<evidence type="ECO:0000313" key="1">
    <source>
        <dbReference type="EMBL" id="AGC71886.1"/>
    </source>
</evidence>
<dbReference type="EMBL" id="JX649886">
    <property type="protein sequence ID" value="AGC71886.1"/>
    <property type="molecule type" value="Genomic_DNA"/>
</dbReference>
<proteinExistence type="predicted"/>
<accession>L7VWZ5</accession>